<accession>X1ICG6</accession>
<organism evidence="1">
    <name type="scientific">marine sediment metagenome</name>
    <dbReference type="NCBI Taxonomy" id="412755"/>
    <lineage>
        <taxon>unclassified sequences</taxon>
        <taxon>metagenomes</taxon>
        <taxon>ecological metagenomes</taxon>
    </lineage>
</organism>
<feature type="non-terminal residue" evidence="1">
    <location>
        <position position="1"/>
    </location>
</feature>
<dbReference type="AlphaFoldDB" id="X1ICG6"/>
<dbReference type="EMBL" id="BARU01030478">
    <property type="protein sequence ID" value="GAH63809.1"/>
    <property type="molecule type" value="Genomic_DNA"/>
</dbReference>
<proteinExistence type="predicted"/>
<sequence>PIICPLPFDNACVLLPLWDFSEINEKNGGQKNPTSIPCKNIPAPKKYKFPITKENQYKKYANVRPTEPINTNRFLEA</sequence>
<name>X1ICG6_9ZZZZ</name>
<gene>
    <name evidence="1" type="ORF">S03H2_48350</name>
</gene>
<comment type="caution">
    <text evidence="1">The sequence shown here is derived from an EMBL/GenBank/DDBJ whole genome shotgun (WGS) entry which is preliminary data.</text>
</comment>
<evidence type="ECO:0000313" key="1">
    <source>
        <dbReference type="EMBL" id="GAH63809.1"/>
    </source>
</evidence>
<reference evidence="1" key="1">
    <citation type="journal article" date="2014" name="Front. Microbiol.">
        <title>High frequency of phylogenetically diverse reductive dehalogenase-homologous genes in deep subseafloor sedimentary metagenomes.</title>
        <authorList>
            <person name="Kawai M."/>
            <person name="Futagami T."/>
            <person name="Toyoda A."/>
            <person name="Takaki Y."/>
            <person name="Nishi S."/>
            <person name="Hori S."/>
            <person name="Arai W."/>
            <person name="Tsubouchi T."/>
            <person name="Morono Y."/>
            <person name="Uchiyama I."/>
            <person name="Ito T."/>
            <person name="Fujiyama A."/>
            <person name="Inagaki F."/>
            <person name="Takami H."/>
        </authorList>
    </citation>
    <scope>NUCLEOTIDE SEQUENCE</scope>
    <source>
        <strain evidence="1">Expedition CK06-06</strain>
    </source>
</reference>
<protein>
    <submittedName>
        <fullName evidence="1">Uncharacterized protein</fullName>
    </submittedName>
</protein>